<keyword evidence="2" id="KW-1185">Reference proteome</keyword>
<sequence>MTEDELTSRLARELCRLVWDIDDWLGLDDGDKELWLDVARQLRAQGWKR</sequence>
<dbReference type="Proteomes" id="UP000241442">
    <property type="component" value="Segment"/>
</dbReference>
<reference evidence="1 2" key="1">
    <citation type="submission" date="2018-01" db="EMBL/GenBank/DDBJ databases">
        <authorList>
            <person name="Giglietti G.M."/>
            <person name="Stoner T.H."/>
            <person name="Pope W.H."/>
            <person name="Garlena R.A."/>
            <person name="Russell D.A."/>
            <person name="Jacobs-Sera D."/>
            <person name="Hatfull G.F."/>
        </authorList>
    </citation>
    <scope>NUCLEOTIDE SEQUENCE [LARGE SCALE GENOMIC DNA]</scope>
</reference>
<evidence type="ECO:0000313" key="2">
    <source>
        <dbReference type="Proteomes" id="UP000241442"/>
    </source>
</evidence>
<proteinExistence type="predicted"/>
<accession>A0A2K9VH59</accession>
<name>A0A2K9VH59_9CAUD</name>
<dbReference type="EMBL" id="MG845393">
    <property type="protein sequence ID" value="AUV61630.1"/>
    <property type="molecule type" value="Genomic_DNA"/>
</dbReference>
<protein>
    <submittedName>
        <fullName evidence="1">Uncharacterized protein</fullName>
    </submittedName>
</protein>
<dbReference type="KEGG" id="vg:77929922"/>
<dbReference type="RefSeq" id="YP_010654080.1">
    <property type="nucleotide sequence ID" value="NC_070806.1"/>
</dbReference>
<evidence type="ECO:0000313" key="1">
    <source>
        <dbReference type="EMBL" id="AUV61630.1"/>
    </source>
</evidence>
<dbReference type="GeneID" id="77929922"/>
<gene>
    <name evidence="1" type="primary">65</name>
    <name evidence="1" type="ORF">PBI_BEENIE_65</name>
</gene>
<organism evidence="1 2">
    <name type="scientific">Gordonia phage Beenie</name>
    <dbReference type="NCBI Taxonomy" id="2079397"/>
    <lineage>
        <taxon>Viruses</taxon>
        <taxon>Duplodnaviria</taxon>
        <taxon>Heunggongvirae</taxon>
        <taxon>Uroviricota</taxon>
        <taxon>Caudoviricetes</taxon>
        <taxon>Beenievirus</taxon>
        <taxon>Beenievirus beenie</taxon>
    </lineage>
</organism>